<dbReference type="InterPro" id="IPR043149">
    <property type="entry name" value="TagF_N"/>
</dbReference>
<evidence type="ECO:0000313" key="8">
    <source>
        <dbReference type="EMBL" id="GII29516.1"/>
    </source>
</evidence>
<dbReference type="GO" id="GO:0016758">
    <property type="term" value="F:hexosyltransferase activity"/>
    <property type="evidence" value="ECO:0007669"/>
    <property type="project" value="UniProtKB-ARBA"/>
</dbReference>
<dbReference type="InterPro" id="IPR001173">
    <property type="entry name" value="Glyco_trans_2-like"/>
</dbReference>
<dbReference type="RefSeq" id="WP_203953499.1">
    <property type="nucleotide sequence ID" value="NZ_BOOO01000015.1"/>
</dbReference>
<keyword evidence="3" id="KW-1003">Cell membrane</keyword>
<comment type="similarity">
    <text evidence="2">Belongs to the CDP-glycerol glycerophosphotransferase family.</text>
</comment>
<dbReference type="CDD" id="cd00761">
    <property type="entry name" value="Glyco_tranf_GTA_type"/>
    <property type="match status" value="1"/>
</dbReference>
<dbReference type="GO" id="GO:0005886">
    <property type="term" value="C:plasma membrane"/>
    <property type="evidence" value="ECO:0007669"/>
    <property type="project" value="UniProtKB-SubCell"/>
</dbReference>
<gene>
    <name evidence="8" type="ORF">Pmi06nite_29580</name>
</gene>
<evidence type="ECO:0000313" key="9">
    <source>
        <dbReference type="Proteomes" id="UP000650628"/>
    </source>
</evidence>
<dbReference type="Gene3D" id="3.90.550.10">
    <property type="entry name" value="Spore Coat Polysaccharide Biosynthesis Protein SpsA, Chain A"/>
    <property type="match status" value="1"/>
</dbReference>
<name>A0A8J3TP40_9ACTN</name>
<evidence type="ECO:0000256" key="2">
    <source>
        <dbReference type="ARBA" id="ARBA00010488"/>
    </source>
</evidence>
<dbReference type="Pfam" id="PF00535">
    <property type="entry name" value="Glycos_transf_2"/>
    <property type="match status" value="1"/>
</dbReference>
<accession>A0A8J3TP40</accession>
<dbReference type="InterPro" id="IPR043148">
    <property type="entry name" value="TagF_C"/>
</dbReference>
<dbReference type="PANTHER" id="PTHR22916">
    <property type="entry name" value="GLYCOSYLTRANSFERASE"/>
    <property type="match status" value="1"/>
</dbReference>
<keyword evidence="5" id="KW-0777">Teichoic acid biosynthesis</keyword>
<evidence type="ECO:0000256" key="1">
    <source>
        <dbReference type="ARBA" id="ARBA00004202"/>
    </source>
</evidence>
<organism evidence="8 9">
    <name type="scientific">Planotetraspora mira</name>
    <dbReference type="NCBI Taxonomy" id="58121"/>
    <lineage>
        <taxon>Bacteria</taxon>
        <taxon>Bacillati</taxon>
        <taxon>Actinomycetota</taxon>
        <taxon>Actinomycetes</taxon>
        <taxon>Streptosporangiales</taxon>
        <taxon>Streptosporangiaceae</taxon>
        <taxon>Planotetraspora</taxon>
    </lineage>
</organism>
<proteinExistence type="inferred from homology"/>
<dbReference type="SUPFAM" id="SSF53448">
    <property type="entry name" value="Nucleotide-diphospho-sugar transferases"/>
    <property type="match status" value="1"/>
</dbReference>
<evidence type="ECO:0000256" key="4">
    <source>
        <dbReference type="ARBA" id="ARBA00022679"/>
    </source>
</evidence>
<sequence length="1158" mass="127664">MPRISVIVPIYDVELYLPACLESVSAQTWEDIEVVMVDDGSPDSSAEIARGFAERDERFRLVRQGNLGLGAARDTGVRHATGDFLAFLDSDDLLPPYALEYMLASLLESGSDLATGNVGRYDGRRVRQSAMHRVVFSGPATTTHVTRTGVLMRDRQVTNKLWRRSFWDAHGFSFPRGVLYEDMLVALRGHVLAGSVDVLPAQVYLWRERTAGSRSITQDKTRVRHLDDRFSAVRSVREFLVAEGLAAHLPAWDHAVLDSDLTNFLDVLDQAPEAYRGRFLDLAGDYLDGVSPAVFDGLPAIRRLEWHLVRHRRPADLLEVVAWDRQAVSGARLVRRLGRSYLATPLLERLPAALSRVGDTLHHRIDEIGWRDGRLVVEGRTTPRHLRPTRRFHQQVFASLVQEETGRRVRVGASVRRAKVSRGGHDDREDWGGFRLTIDPRRLGAADEGLWHVEMRLVHRGTLVRGPLADPGAGRPAQVGARPLGRDRYVVPLLTEAGLLTLRIESERARVVRQSLWGGRLRLEGRVVTGTVTGTVTGRATRTAKGGARHGTKGGAARAVKRGARSRVGEDVGLGPEPVLRVTRRPGGVPLLYPIRIDGRVFTADIDLRDVLPARGSAVAERGLPDRPAEWRVEVRSADGVLTPVTFAEDLPEGRHGLAGREIVVSRDHGGGLVLRDQPAAAFVDLAEWLPGGELLIEGGFAEPYETDALVIRSRDGRVERTAPIEGTGARFRARLTPEGVGSPLGRLPLPRGRYGLAVRVRGSDRELPVEFTPDFALVHETARRTFTLDGDATGHAVLVVSGDLSGDERGVRAQRALRKEAYPALRDKPLWPAVLFDCDDGTAFSDSPRAIYQELARRNTELTVLWNVHDGQVALPGDVEAVRTHGREYYEALARCRYVVTNDHLPPWFERRAGQTVLQTWHGSPLEKVGHDGAVRHGRLSRQVGQWSHLLSAGPWWTPLLREAFGFHGEIVEVGLPRNDVLRAPGHEAAAVRVRRRLGVPDGWRLVLYAPEGEETLDLERVVAALQDDRVLLARRADAGRPAPAGVLDVSAFPDGHELYLAADALVTDYSRAMFDFAVTGRPILFHVGAPRTGLYLDFQAEAPGPLLRGADEVAEAIRNLGEVAEKYAGLGDAFVARYCPLDDGRAAARVADRLFA</sequence>
<dbReference type="Gene3D" id="3.40.50.12580">
    <property type="match status" value="1"/>
</dbReference>
<comment type="caution">
    <text evidence="8">The sequence shown here is derived from an EMBL/GenBank/DDBJ whole genome shotgun (WGS) entry which is preliminary data.</text>
</comment>
<dbReference type="Pfam" id="PF04464">
    <property type="entry name" value="Glyphos_transf"/>
    <property type="match status" value="1"/>
</dbReference>
<evidence type="ECO:0000259" key="7">
    <source>
        <dbReference type="Pfam" id="PF00535"/>
    </source>
</evidence>
<feature type="domain" description="Glycosyltransferase 2-like" evidence="7">
    <location>
        <begin position="5"/>
        <end position="165"/>
    </location>
</feature>
<evidence type="ECO:0000256" key="5">
    <source>
        <dbReference type="ARBA" id="ARBA00022944"/>
    </source>
</evidence>
<protein>
    <recommendedName>
        <fullName evidence="7">Glycosyltransferase 2-like domain-containing protein</fullName>
    </recommendedName>
</protein>
<dbReference type="Gene3D" id="3.40.50.11820">
    <property type="match status" value="1"/>
</dbReference>
<dbReference type="SUPFAM" id="SSF53756">
    <property type="entry name" value="UDP-Glycosyltransferase/glycogen phosphorylase"/>
    <property type="match status" value="1"/>
</dbReference>
<reference evidence="8 9" key="1">
    <citation type="submission" date="2021-01" db="EMBL/GenBank/DDBJ databases">
        <title>Whole genome shotgun sequence of Planotetraspora mira NBRC 15435.</title>
        <authorList>
            <person name="Komaki H."/>
            <person name="Tamura T."/>
        </authorList>
    </citation>
    <scope>NUCLEOTIDE SEQUENCE [LARGE SCALE GENOMIC DNA]</scope>
    <source>
        <strain evidence="8 9">NBRC 15435</strain>
    </source>
</reference>
<dbReference type="AlphaFoldDB" id="A0A8J3TP40"/>
<keyword evidence="6" id="KW-0472">Membrane</keyword>
<dbReference type="Proteomes" id="UP000650628">
    <property type="component" value="Unassembled WGS sequence"/>
</dbReference>
<keyword evidence="9" id="KW-1185">Reference proteome</keyword>
<dbReference type="InterPro" id="IPR007554">
    <property type="entry name" value="Glycerophosphate_synth"/>
</dbReference>
<evidence type="ECO:0000256" key="6">
    <source>
        <dbReference type="ARBA" id="ARBA00023136"/>
    </source>
</evidence>
<comment type="subcellular location">
    <subcellularLocation>
        <location evidence="1">Cell membrane</location>
        <topology evidence="1">Peripheral membrane protein</topology>
    </subcellularLocation>
</comment>
<dbReference type="InterPro" id="IPR029044">
    <property type="entry name" value="Nucleotide-diphossugar_trans"/>
</dbReference>
<dbReference type="EMBL" id="BOOO01000015">
    <property type="protein sequence ID" value="GII29516.1"/>
    <property type="molecule type" value="Genomic_DNA"/>
</dbReference>
<keyword evidence="4" id="KW-0808">Transferase</keyword>
<dbReference type="GO" id="GO:0047355">
    <property type="term" value="F:CDP-glycerol glycerophosphotransferase activity"/>
    <property type="evidence" value="ECO:0007669"/>
    <property type="project" value="InterPro"/>
</dbReference>
<dbReference type="GO" id="GO:0019350">
    <property type="term" value="P:teichoic acid biosynthetic process"/>
    <property type="evidence" value="ECO:0007669"/>
    <property type="project" value="UniProtKB-KW"/>
</dbReference>
<dbReference type="PANTHER" id="PTHR22916:SF3">
    <property type="entry name" value="UDP-GLCNAC:BETAGAL BETA-1,3-N-ACETYLGLUCOSAMINYLTRANSFERASE-LIKE PROTEIN 1"/>
    <property type="match status" value="1"/>
</dbReference>
<evidence type="ECO:0000256" key="3">
    <source>
        <dbReference type="ARBA" id="ARBA00022475"/>
    </source>
</evidence>